<dbReference type="EC" id="2.4.1.255" evidence="3"/>
<dbReference type="PROSITE" id="PS50005">
    <property type="entry name" value="TPR"/>
    <property type="match status" value="2"/>
</dbReference>
<dbReference type="RefSeq" id="WP_394512966.1">
    <property type="nucleotide sequence ID" value="NZ_JBIGHX010000007.1"/>
</dbReference>
<feature type="repeat" description="TPR" evidence="8">
    <location>
        <begin position="102"/>
        <end position="135"/>
    </location>
</feature>
<evidence type="ECO:0000256" key="8">
    <source>
        <dbReference type="PROSITE-ProRule" id="PRU00339"/>
    </source>
</evidence>
<dbReference type="SMART" id="SM00028">
    <property type="entry name" value="TPR"/>
    <property type="match status" value="7"/>
</dbReference>
<organism evidence="10 11">
    <name type="scientific">Pelomonas lactea</name>
    <dbReference type="NCBI Taxonomy" id="3299030"/>
    <lineage>
        <taxon>Bacteria</taxon>
        <taxon>Pseudomonadati</taxon>
        <taxon>Pseudomonadota</taxon>
        <taxon>Betaproteobacteria</taxon>
        <taxon>Burkholderiales</taxon>
        <taxon>Sphaerotilaceae</taxon>
        <taxon>Roseateles</taxon>
    </lineage>
</organism>
<dbReference type="Proteomes" id="UP001606302">
    <property type="component" value="Unassembled WGS sequence"/>
</dbReference>
<comment type="pathway">
    <text evidence="1">Protein modification; protein glycosylation.</text>
</comment>
<dbReference type="Pfam" id="PF13844">
    <property type="entry name" value="Glyco_transf_41"/>
    <property type="match status" value="2"/>
</dbReference>
<evidence type="ECO:0000313" key="10">
    <source>
        <dbReference type="EMBL" id="MFG6463783.1"/>
    </source>
</evidence>
<reference evidence="10 11" key="1">
    <citation type="submission" date="2024-08" db="EMBL/GenBank/DDBJ databases">
        <authorList>
            <person name="Lu H."/>
        </authorList>
    </citation>
    <scope>NUCLEOTIDE SEQUENCE [LARGE SCALE GENOMIC DNA]</scope>
    <source>
        <strain evidence="10 11">DXS20W</strain>
    </source>
</reference>
<dbReference type="Gene3D" id="1.25.40.10">
    <property type="entry name" value="Tetratricopeptide repeat domain"/>
    <property type="match status" value="2"/>
</dbReference>
<keyword evidence="5" id="KW-0808">Transferase</keyword>
<proteinExistence type="inferred from homology"/>
<gene>
    <name evidence="10" type="ORF">ACG04Q_19570</name>
</gene>
<dbReference type="InterPro" id="IPR019734">
    <property type="entry name" value="TPR_rpt"/>
</dbReference>
<evidence type="ECO:0000256" key="6">
    <source>
        <dbReference type="ARBA" id="ARBA00022737"/>
    </source>
</evidence>
<feature type="repeat" description="TPR" evidence="8">
    <location>
        <begin position="68"/>
        <end position="101"/>
    </location>
</feature>
<dbReference type="PROSITE" id="PS50293">
    <property type="entry name" value="TPR_REGION"/>
    <property type="match status" value="1"/>
</dbReference>
<evidence type="ECO:0000256" key="5">
    <source>
        <dbReference type="ARBA" id="ARBA00022679"/>
    </source>
</evidence>
<evidence type="ECO:0000256" key="3">
    <source>
        <dbReference type="ARBA" id="ARBA00011970"/>
    </source>
</evidence>
<keyword evidence="11" id="KW-1185">Reference proteome</keyword>
<evidence type="ECO:0000256" key="7">
    <source>
        <dbReference type="ARBA" id="ARBA00022803"/>
    </source>
</evidence>
<dbReference type="Pfam" id="PF13432">
    <property type="entry name" value="TPR_16"/>
    <property type="match status" value="1"/>
</dbReference>
<dbReference type="Gene3D" id="3.40.50.11380">
    <property type="match status" value="1"/>
</dbReference>
<dbReference type="EMBL" id="JBIGHX010000007">
    <property type="protein sequence ID" value="MFG6463783.1"/>
    <property type="molecule type" value="Genomic_DNA"/>
</dbReference>
<accession>A0ABW7GP95</accession>
<dbReference type="Pfam" id="PF13414">
    <property type="entry name" value="TPR_11"/>
    <property type="match status" value="1"/>
</dbReference>
<evidence type="ECO:0000256" key="2">
    <source>
        <dbReference type="ARBA" id="ARBA00005386"/>
    </source>
</evidence>
<evidence type="ECO:0000259" key="9">
    <source>
        <dbReference type="Pfam" id="PF13844"/>
    </source>
</evidence>
<dbReference type="Pfam" id="PF14559">
    <property type="entry name" value="TPR_19"/>
    <property type="match status" value="1"/>
</dbReference>
<keyword evidence="6" id="KW-0677">Repeat</keyword>
<protein>
    <recommendedName>
        <fullName evidence="3">protein O-GlcNAc transferase</fullName>
        <ecNumber evidence="3">2.4.1.255</ecNumber>
    </recommendedName>
</protein>
<evidence type="ECO:0000313" key="11">
    <source>
        <dbReference type="Proteomes" id="UP001606302"/>
    </source>
</evidence>
<dbReference type="SUPFAM" id="SSF48452">
    <property type="entry name" value="TPR-like"/>
    <property type="match status" value="1"/>
</dbReference>
<feature type="domain" description="O-GlcNAc transferase C-terminal" evidence="9">
    <location>
        <begin position="380"/>
        <end position="529"/>
    </location>
</feature>
<feature type="domain" description="O-GlcNAc transferase C-terminal" evidence="9">
    <location>
        <begin position="546"/>
        <end position="718"/>
    </location>
</feature>
<dbReference type="InterPro" id="IPR011990">
    <property type="entry name" value="TPR-like_helical_dom_sf"/>
</dbReference>
<keyword evidence="4" id="KW-0328">Glycosyltransferase</keyword>
<evidence type="ECO:0000256" key="4">
    <source>
        <dbReference type="ARBA" id="ARBA00022676"/>
    </source>
</evidence>
<dbReference type="PANTHER" id="PTHR44835">
    <property type="entry name" value="UDP-N-ACETYLGLUCOSAMINE--PEPTIDE N-ACETYLGLUCOSAMINYLTRANSFERASE SPINDLY-RELATED"/>
    <property type="match status" value="1"/>
</dbReference>
<dbReference type="PANTHER" id="PTHR44835:SF1">
    <property type="entry name" value="PROTEIN O-GLCNAC TRANSFERASE"/>
    <property type="match status" value="1"/>
</dbReference>
<dbReference type="InterPro" id="IPR051939">
    <property type="entry name" value="Glycosyltr_41/O-GlcNAc_trsf"/>
</dbReference>
<sequence>MADAALQQLFTLFRNGCHAEMAQQARALIDTRPDDGQLWKALSVAQQMLGQDALPALRRAMQLLPQDAELAANLGALLAARGQWDEACAAYEQALRLQPGLAGAHNNLGNALLALQQPARALAAFDTALRVQPRLVAALGNRARALLALGRHGDAADAFGAAVSAQPADAALREHAATALAAAGREEEALAQLREALRLAPQRVPTWFLLGQWLLQRGDEDGAAEAWARVLAIDAGHAEAACNLALLRPGRGEAVLGAALAAGLSGERRAGVLINLGSLLLSQDRHADAVAACRDALAASPASPHALHNLAQALKRQGRLDEADGALTRLIAQQPGLVTAHSDRLLLRAYRGGAPAALRAEAAKVGRLIAAPAVVRPPRAAGPLRVGLVSADLRQHPVGRLARAWLPALAARCELFVYAGASDALLTPALRASVPRWLDVAGLDDAALAARIAADGIDVLVDLHGHTGGHRLGVFARRPAPRQFSWLGYAGSTGLAQMDGVVGDRWLLPDDAEAGFVEPLLRLPHSFTVYAPPAQAPAVVALGDAPRFGSFNALHKLGDDVLALWARVLAAVPGSRLLLKAPGLQHDAERAALLARWPGDVARLDLEGPGPLADYLAAFARVDIALDPWPHSGGMTTLDGLWMGVPALTLPGAAPISRQGLSFAQTLGLADGWVARDTDDFVRLAALRVQDRMALATLRAGLRGRMAASPLCDAGRFAEAWLALLTA</sequence>
<comment type="similarity">
    <text evidence="2">Belongs to the glycosyltransferase 41 family. O-GlcNAc transferase subfamily.</text>
</comment>
<comment type="caution">
    <text evidence="10">The sequence shown here is derived from an EMBL/GenBank/DDBJ whole genome shotgun (WGS) entry which is preliminary data.</text>
</comment>
<name>A0ABW7GP95_9BURK</name>
<dbReference type="Gene3D" id="3.40.50.2000">
    <property type="entry name" value="Glycogen Phosphorylase B"/>
    <property type="match status" value="1"/>
</dbReference>
<evidence type="ECO:0000256" key="1">
    <source>
        <dbReference type="ARBA" id="ARBA00004922"/>
    </source>
</evidence>
<keyword evidence="7 8" id="KW-0802">TPR repeat</keyword>
<dbReference type="InterPro" id="IPR029489">
    <property type="entry name" value="OGT/SEC/SPY_C"/>
</dbReference>